<protein>
    <submittedName>
        <fullName evidence="1">Uncharacterized protein</fullName>
    </submittedName>
</protein>
<dbReference type="AlphaFoldDB" id="A0A016RU27"/>
<evidence type="ECO:0000313" key="2">
    <source>
        <dbReference type="Proteomes" id="UP000024635"/>
    </source>
</evidence>
<dbReference type="EMBL" id="JARK01001715">
    <property type="protein sequence ID" value="EYB81572.1"/>
    <property type="molecule type" value="Genomic_DNA"/>
</dbReference>
<comment type="caution">
    <text evidence="1">The sequence shown here is derived from an EMBL/GenBank/DDBJ whole genome shotgun (WGS) entry which is preliminary data.</text>
</comment>
<accession>A0A016RU27</accession>
<reference evidence="2" key="1">
    <citation type="journal article" date="2015" name="Nat. Genet.">
        <title>The genome and transcriptome of the zoonotic hookworm Ancylostoma ceylanicum identify infection-specific gene families.</title>
        <authorList>
            <person name="Schwarz E.M."/>
            <person name="Hu Y."/>
            <person name="Antoshechkin I."/>
            <person name="Miller M.M."/>
            <person name="Sternberg P.W."/>
            <person name="Aroian R.V."/>
        </authorList>
    </citation>
    <scope>NUCLEOTIDE SEQUENCE</scope>
    <source>
        <strain evidence="2">HY135</strain>
    </source>
</reference>
<sequence>MRATEAGTSMTWSQSGPLYVISLRVSKSSSLLFISGVSRFISRASSNFLSKGLLSERCSTITLTPGGSPRVWRVLWRGRAVSPIYLSYYLYFNLHILLSCGAEMVRKGSSTYVVTYYIRL</sequence>
<gene>
    <name evidence="1" type="primary">Acey_s0379.g326</name>
    <name evidence="1" type="ORF">Y032_0379g326</name>
</gene>
<proteinExistence type="predicted"/>
<keyword evidence="2" id="KW-1185">Reference proteome</keyword>
<dbReference type="Proteomes" id="UP000024635">
    <property type="component" value="Unassembled WGS sequence"/>
</dbReference>
<organism evidence="1 2">
    <name type="scientific">Ancylostoma ceylanicum</name>
    <dbReference type="NCBI Taxonomy" id="53326"/>
    <lineage>
        <taxon>Eukaryota</taxon>
        <taxon>Metazoa</taxon>
        <taxon>Ecdysozoa</taxon>
        <taxon>Nematoda</taxon>
        <taxon>Chromadorea</taxon>
        <taxon>Rhabditida</taxon>
        <taxon>Rhabditina</taxon>
        <taxon>Rhabditomorpha</taxon>
        <taxon>Strongyloidea</taxon>
        <taxon>Ancylostomatidae</taxon>
        <taxon>Ancylostomatinae</taxon>
        <taxon>Ancylostoma</taxon>
    </lineage>
</organism>
<evidence type="ECO:0000313" key="1">
    <source>
        <dbReference type="EMBL" id="EYB81572.1"/>
    </source>
</evidence>
<name>A0A016RU27_9BILA</name>